<evidence type="ECO:0000313" key="1">
    <source>
        <dbReference type="EMBL" id="CAB4128642.1"/>
    </source>
</evidence>
<name>A0A6J5L514_9CAUD</name>
<sequence length="699" mass="74634">MPSSILLNGRRIFSPGVYGNPNFSALSGKSAATGIVVIVGYFPELEQNVPHVFFSAKAAAAAYPSNGYLQRVVKTLFSPAREADNVPTGASQVVLVNFAASTAASKQFQDADGNNVLKLAAQTFGPVSNQLAYKLASTKNNTKALDVELRLGSVVEKYNGIESAGLVALYYDGADGLQTHVAFSPSAFQWNWGKQVQLPGDSAPDNFVVWNVVDCVIYGKLNVEVDLAPTMGKTITVTVQGVDKLGLDVTGTLVLHAGETTGVVKHSTTEVEWRSITSVRAESDEDGVTPHVTYTAKAFDFDLTSFLRPPTVGALASLIGQSSNKGFQAKLKSPQAFKVPSNQMDTQTSVGVDGSSNSCDIRADLWAVVNALSQSSLVTATRLSGAAKPLKFWNVTDSSEQGLFLGGGVSGMDGGGDDPSVLFQASLDVLKLQDGNIVILALPIEAIPGDLDNDTAVLLGNMLAQHCVDAALYGFERNAYLAVLQNGGTAPADVRDIVQGLNTRHVTPCFQQVKIEDETGNITWQDQTFQALQLAGIQAGVKQGKTMVMRKPNVYATRQKWTPVLDDEQLLACGALIYSVDPDLGIIVKNDATSWVQDDNPALSSITANESVNKSIRDVRANFKILLGDNTADVSAAALTGKLEDILEAQVKKLKIIKAWRNASVEDLGDRFRLNYGLAPGEVLRFIEVAPEVARFTTT</sequence>
<accession>A0A6J5L514</accession>
<reference evidence="1" key="1">
    <citation type="submission" date="2020-04" db="EMBL/GenBank/DDBJ databases">
        <authorList>
            <person name="Chiriac C."/>
            <person name="Salcher M."/>
            <person name="Ghai R."/>
            <person name="Kavagutti S V."/>
        </authorList>
    </citation>
    <scope>NUCLEOTIDE SEQUENCE</scope>
</reference>
<gene>
    <name evidence="1" type="ORF">UFOVP114_51</name>
</gene>
<protein>
    <submittedName>
        <fullName evidence="1">Uncharacterized protein</fullName>
    </submittedName>
</protein>
<organism evidence="1">
    <name type="scientific">uncultured Caudovirales phage</name>
    <dbReference type="NCBI Taxonomy" id="2100421"/>
    <lineage>
        <taxon>Viruses</taxon>
        <taxon>Duplodnaviria</taxon>
        <taxon>Heunggongvirae</taxon>
        <taxon>Uroviricota</taxon>
        <taxon>Caudoviricetes</taxon>
        <taxon>Peduoviridae</taxon>
        <taxon>Maltschvirus</taxon>
        <taxon>Maltschvirus maltsch</taxon>
    </lineage>
</organism>
<proteinExistence type="predicted"/>
<dbReference type="EMBL" id="LR796230">
    <property type="protein sequence ID" value="CAB4128642.1"/>
    <property type="molecule type" value="Genomic_DNA"/>
</dbReference>